<accession>E2ZMB1</accession>
<dbReference type="SUPFAM" id="SSF88723">
    <property type="entry name" value="PIN domain-like"/>
    <property type="match status" value="1"/>
</dbReference>
<comment type="similarity">
    <text evidence="1 11">Belongs to the DNA polymerase type-A family.</text>
</comment>
<evidence type="ECO:0000259" key="12">
    <source>
        <dbReference type="SMART" id="SM00475"/>
    </source>
</evidence>
<dbReference type="Gene3D" id="3.30.70.370">
    <property type="match status" value="1"/>
</dbReference>
<feature type="domain" description="DNA-directed DNA polymerase family A palm" evidence="13">
    <location>
        <begin position="622"/>
        <end position="828"/>
    </location>
</feature>
<evidence type="ECO:0000313" key="14">
    <source>
        <dbReference type="EMBL" id="EFQ05685.1"/>
    </source>
</evidence>
<dbReference type="NCBIfam" id="NF004397">
    <property type="entry name" value="PRK05755.1"/>
    <property type="match status" value="1"/>
</dbReference>
<dbReference type="InterPro" id="IPR002421">
    <property type="entry name" value="5-3_exonuclease"/>
</dbReference>
<keyword evidence="11" id="KW-0269">Exonuclease</keyword>
<sequence>MQWRNTTMRLLVIDGNSIANRAFFGIKLLTTKDGRYTNAIYGFLNILLSLLKECEPDEVAVAFDLKAPTFRHKMYDGYKATRHGMPEELAQQMPVLKELLADLGYRTVTAEGWEADDILGTLAAACAARKDDCFLATGDRDSLQLVSDTTTVLLAATVMGRSKTVTMDVDAIQEKYGIQPRQLIEVKSLMGDASDNIPGVKGIGEKTALTLVQNFGTLEGVYEHIDDKLIKPKQREHLLECREMAQLSHTLGTIRTDAPIDTAEGTYTVGEGNKAEAVRLLQELEIHSLIPRFGLDGIAPAAPEEENGIELAEAELEALPLTPSGTYLVASRPAVMGKQGTRNVVLQPESWYAVQDCTVYPLEDADLVRLLDNADVTLEVFNAAPLYAKAMAAGGWGSSIVWDGKLAAYLLDASASKYQISELTASYRAAAAFTCADYPDAGRLADLFCKMKAEITACGEDSLYNEIEFPLAQVLADMTRTGVLVDKDGIEQFGVKLRTELEQVLTRIHMETGSASFNPNSPKQLGEMLFDTMGLPHGKKTQRGWSTDAETLESLRDYPLVEDILQYRAYQKLNSTYVEGLLKVIGEDGRIHSTFNQTEARTGRLSSDNPNLQNIPIRTELGSQLRAYFIAKPGCVLVDADYSQIELRILAHITGDEHMQQAFLNGEDIHRSTAAKIYGIPQEEVTSRLRSSAKAINFGIMYGKGAYSLAKDIGVSVKEADAFLKNYLAAFPKVSGYMDKTIADAKACGYVSTLFGRRRALPELASSNFNVRSSGERMARNTPIQGTAADVIKLAMVRVWKRLRNEKMESRLILTVHDELIVEAPQAEAEKAAQILREEMEGCVQYAVPLSTDVHAGKNWLEAH</sequence>
<dbReference type="PANTHER" id="PTHR10133:SF27">
    <property type="entry name" value="DNA POLYMERASE NU"/>
    <property type="match status" value="1"/>
</dbReference>
<evidence type="ECO:0000256" key="9">
    <source>
        <dbReference type="ARBA" id="ARBA00049244"/>
    </source>
</evidence>
<dbReference type="Gene3D" id="3.40.50.1010">
    <property type="entry name" value="5'-nuclease"/>
    <property type="match status" value="1"/>
</dbReference>
<dbReference type="FunFam" id="1.10.150.20:FF:000003">
    <property type="entry name" value="DNA polymerase I"/>
    <property type="match status" value="1"/>
</dbReference>
<dbReference type="InterPro" id="IPR018320">
    <property type="entry name" value="DNA_polymerase_1"/>
</dbReference>
<evidence type="ECO:0000256" key="5">
    <source>
        <dbReference type="ARBA" id="ARBA00022763"/>
    </source>
</evidence>
<keyword evidence="7 11" id="KW-0238">DNA-binding</keyword>
<evidence type="ECO:0000256" key="6">
    <source>
        <dbReference type="ARBA" id="ARBA00022932"/>
    </source>
</evidence>
<dbReference type="EC" id="2.7.7.7" evidence="10 11"/>
<dbReference type="InterPro" id="IPR029060">
    <property type="entry name" value="PIN-like_dom_sf"/>
</dbReference>
<evidence type="ECO:0000313" key="15">
    <source>
        <dbReference type="Proteomes" id="UP000006028"/>
    </source>
</evidence>
<keyword evidence="8 11" id="KW-0234">DNA repair</keyword>
<evidence type="ECO:0000256" key="1">
    <source>
        <dbReference type="ARBA" id="ARBA00007705"/>
    </source>
</evidence>
<dbReference type="HOGENOM" id="CLU_004675_0_0_9"/>
<dbReference type="PROSITE" id="PS00447">
    <property type="entry name" value="DNA_POLYMERASE_A"/>
    <property type="match status" value="1"/>
</dbReference>
<dbReference type="PANTHER" id="PTHR10133">
    <property type="entry name" value="DNA POLYMERASE I"/>
    <property type="match status" value="1"/>
</dbReference>
<dbReference type="GO" id="GO:0008409">
    <property type="term" value="F:5'-3' exonuclease activity"/>
    <property type="evidence" value="ECO:0007669"/>
    <property type="project" value="UniProtKB-UniRule"/>
</dbReference>
<dbReference type="CDD" id="cd09859">
    <property type="entry name" value="PIN_53EXO"/>
    <property type="match status" value="1"/>
</dbReference>
<evidence type="ECO:0000256" key="2">
    <source>
        <dbReference type="ARBA" id="ARBA00022679"/>
    </source>
</evidence>
<reference evidence="14 15" key="1">
    <citation type="submission" date="2010-08" db="EMBL/GenBank/DDBJ databases">
        <authorList>
            <person name="Weinstock G."/>
            <person name="Sodergren E."/>
            <person name="Clifton S."/>
            <person name="Fulton L."/>
            <person name="Fulton B."/>
            <person name="Courtney L."/>
            <person name="Fronick C."/>
            <person name="Harrison M."/>
            <person name="Strong C."/>
            <person name="Farmer C."/>
            <person name="Delahaunty K."/>
            <person name="Markovic C."/>
            <person name="Hall O."/>
            <person name="Minx P."/>
            <person name="Tomlinson C."/>
            <person name="Mitreva M."/>
            <person name="Hou S."/>
            <person name="Chen J."/>
            <person name="Wollam A."/>
            <person name="Pepin K.H."/>
            <person name="Johnson M."/>
            <person name="Bhonagiri V."/>
            <person name="Zhang X."/>
            <person name="Suruliraj S."/>
            <person name="Warren W."/>
            <person name="Chinwalla A."/>
            <person name="Mardis E.R."/>
            <person name="Wilson R.K."/>
        </authorList>
    </citation>
    <scope>NUCLEOTIDE SEQUENCE [LARGE SCALE GENOMIC DNA]</scope>
    <source>
        <strain evidence="14 15">KLE1255</strain>
    </source>
</reference>
<keyword evidence="11" id="KW-0378">Hydrolase</keyword>
<dbReference type="NCBIfam" id="TIGR00593">
    <property type="entry name" value="pola"/>
    <property type="match status" value="1"/>
</dbReference>
<evidence type="ECO:0000256" key="11">
    <source>
        <dbReference type="RuleBase" id="RU004460"/>
    </source>
</evidence>
<protein>
    <recommendedName>
        <fullName evidence="10 11">DNA polymerase I</fullName>
        <ecNumber evidence="10 11">2.7.7.7</ecNumber>
    </recommendedName>
</protein>
<keyword evidence="2 11" id="KW-0808">Transferase</keyword>
<comment type="catalytic activity">
    <reaction evidence="9 11">
        <text>DNA(n) + a 2'-deoxyribonucleoside 5'-triphosphate = DNA(n+1) + diphosphate</text>
        <dbReference type="Rhea" id="RHEA:22508"/>
        <dbReference type="Rhea" id="RHEA-COMP:17339"/>
        <dbReference type="Rhea" id="RHEA-COMP:17340"/>
        <dbReference type="ChEBI" id="CHEBI:33019"/>
        <dbReference type="ChEBI" id="CHEBI:61560"/>
        <dbReference type="ChEBI" id="CHEBI:173112"/>
        <dbReference type="EC" id="2.7.7.7"/>
    </reaction>
</comment>
<dbReference type="Gene3D" id="1.10.150.20">
    <property type="entry name" value="5' to 3' exonuclease, C-terminal subdomain"/>
    <property type="match status" value="2"/>
</dbReference>
<organism evidence="14 15">
    <name type="scientific">Faecalibacterium cf. prausnitzii KLE1255</name>
    <dbReference type="NCBI Taxonomy" id="748224"/>
    <lineage>
        <taxon>Bacteria</taxon>
        <taxon>Bacillati</taxon>
        <taxon>Bacillota</taxon>
        <taxon>Clostridia</taxon>
        <taxon>Eubacteriales</taxon>
        <taxon>Oscillospiraceae</taxon>
        <taxon>Faecalibacterium</taxon>
    </lineage>
</organism>
<evidence type="ECO:0000256" key="8">
    <source>
        <dbReference type="ARBA" id="ARBA00023204"/>
    </source>
</evidence>
<dbReference type="eggNOG" id="COG0749">
    <property type="taxonomic scope" value="Bacteria"/>
</dbReference>
<proteinExistence type="inferred from homology"/>
<dbReference type="AlphaFoldDB" id="E2ZMB1"/>
<dbReference type="SUPFAM" id="SSF47807">
    <property type="entry name" value="5' to 3' exonuclease, C-terminal subdomain"/>
    <property type="match status" value="1"/>
</dbReference>
<dbReference type="InterPro" id="IPR019760">
    <property type="entry name" value="DNA-dir_DNA_pol_A_CS"/>
</dbReference>
<comment type="function">
    <text evidence="11">In addition to polymerase activity, this DNA polymerase exhibits 5'-3' exonuclease activity.</text>
</comment>
<dbReference type="SUPFAM" id="SSF56672">
    <property type="entry name" value="DNA/RNA polymerases"/>
    <property type="match status" value="1"/>
</dbReference>
<dbReference type="Pfam" id="PF01367">
    <property type="entry name" value="5_3_exonuc"/>
    <property type="match status" value="1"/>
</dbReference>
<dbReference type="InterPro" id="IPR002298">
    <property type="entry name" value="DNA_polymerase_A"/>
</dbReference>
<dbReference type="InterPro" id="IPR036279">
    <property type="entry name" value="5-3_exonuclease_C_sf"/>
</dbReference>
<dbReference type="InterPro" id="IPR020046">
    <property type="entry name" value="5-3_exonucl_a-hlix_arch_N"/>
</dbReference>
<dbReference type="Pfam" id="PF02739">
    <property type="entry name" value="5_3_exonuc_N"/>
    <property type="match status" value="1"/>
</dbReference>
<keyword evidence="11" id="KW-0540">Nuclease</keyword>
<dbReference type="InterPro" id="IPR008918">
    <property type="entry name" value="HhH2"/>
</dbReference>
<dbReference type="Gene3D" id="3.30.420.10">
    <property type="entry name" value="Ribonuclease H-like superfamily/Ribonuclease H"/>
    <property type="match status" value="1"/>
</dbReference>
<dbReference type="Pfam" id="PF00476">
    <property type="entry name" value="DNA_pol_A"/>
    <property type="match status" value="1"/>
</dbReference>
<evidence type="ECO:0000259" key="13">
    <source>
        <dbReference type="SMART" id="SM00482"/>
    </source>
</evidence>
<dbReference type="GO" id="GO:0006302">
    <property type="term" value="P:double-strand break repair"/>
    <property type="evidence" value="ECO:0007669"/>
    <property type="project" value="TreeGrafter"/>
</dbReference>
<dbReference type="CDD" id="cd08637">
    <property type="entry name" value="DNA_pol_A_pol_I_C"/>
    <property type="match status" value="1"/>
</dbReference>
<dbReference type="Gene3D" id="1.20.1060.10">
    <property type="entry name" value="Taq DNA Polymerase, Chain T, domain 4"/>
    <property type="match status" value="1"/>
</dbReference>
<evidence type="ECO:0000256" key="3">
    <source>
        <dbReference type="ARBA" id="ARBA00022695"/>
    </source>
</evidence>
<dbReference type="Proteomes" id="UP000006028">
    <property type="component" value="Unassembled WGS sequence"/>
</dbReference>
<keyword evidence="5 11" id="KW-0227">DNA damage</keyword>
<dbReference type="SMART" id="SM00475">
    <property type="entry name" value="53EXOc"/>
    <property type="match status" value="1"/>
</dbReference>
<dbReference type="CDD" id="cd09898">
    <property type="entry name" value="H3TH_53EXO"/>
    <property type="match status" value="1"/>
</dbReference>
<dbReference type="EMBL" id="AECU01000207">
    <property type="protein sequence ID" value="EFQ05685.1"/>
    <property type="molecule type" value="Genomic_DNA"/>
</dbReference>
<dbReference type="InterPro" id="IPR043502">
    <property type="entry name" value="DNA/RNA_pol_sf"/>
</dbReference>
<dbReference type="PRINTS" id="PR00868">
    <property type="entry name" value="DNAPOLI"/>
</dbReference>
<keyword evidence="6 11" id="KW-0239">DNA-directed DNA polymerase</keyword>
<dbReference type="GO" id="GO:0006261">
    <property type="term" value="P:DNA-templated DNA replication"/>
    <property type="evidence" value="ECO:0007669"/>
    <property type="project" value="UniProtKB-UniRule"/>
</dbReference>
<keyword evidence="3 11" id="KW-0548">Nucleotidyltransferase</keyword>
<dbReference type="InterPro" id="IPR020045">
    <property type="entry name" value="DNA_polI_H3TH"/>
</dbReference>
<comment type="caution">
    <text evidence="14">The sequence shown here is derived from an EMBL/GenBank/DDBJ whole genome shotgun (WGS) entry which is preliminary data.</text>
</comment>
<dbReference type="FunFam" id="1.10.150.20:FF:000002">
    <property type="entry name" value="DNA polymerase I"/>
    <property type="match status" value="1"/>
</dbReference>
<evidence type="ECO:0000256" key="4">
    <source>
        <dbReference type="ARBA" id="ARBA00022705"/>
    </source>
</evidence>
<dbReference type="InterPro" id="IPR001098">
    <property type="entry name" value="DNA-dir_DNA_pol_A_palm_dom"/>
</dbReference>
<keyword evidence="4 11" id="KW-0235">DNA replication</keyword>
<dbReference type="InterPro" id="IPR036397">
    <property type="entry name" value="RNaseH_sf"/>
</dbReference>
<dbReference type="SMART" id="SM00482">
    <property type="entry name" value="POLAc"/>
    <property type="match status" value="1"/>
</dbReference>
<feature type="domain" description="5'-3' exonuclease" evidence="12">
    <location>
        <begin position="8"/>
        <end position="270"/>
    </location>
</feature>
<dbReference type="SMART" id="SM00279">
    <property type="entry name" value="HhH2"/>
    <property type="match status" value="1"/>
</dbReference>
<evidence type="ECO:0000256" key="7">
    <source>
        <dbReference type="ARBA" id="ARBA00023125"/>
    </source>
</evidence>
<dbReference type="GO" id="GO:0003677">
    <property type="term" value="F:DNA binding"/>
    <property type="evidence" value="ECO:0007669"/>
    <property type="project" value="UniProtKB-UniRule"/>
</dbReference>
<evidence type="ECO:0000256" key="10">
    <source>
        <dbReference type="NCBIfam" id="TIGR00593"/>
    </source>
</evidence>
<comment type="subunit">
    <text evidence="11">Single-chain monomer with multiple functions.</text>
</comment>
<name>E2ZMB1_9FIRM</name>
<dbReference type="STRING" id="748224.HMPREF9436_02828"/>
<gene>
    <name evidence="11 14" type="primary">polA</name>
    <name evidence="14" type="ORF">HMPREF9436_02828</name>
</gene>
<dbReference type="eggNOG" id="COG0258">
    <property type="taxonomic scope" value="Bacteria"/>
</dbReference>
<dbReference type="GO" id="GO:0003887">
    <property type="term" value="F:DNA-directed DNA polymerase activity"/>
    <property type="evidence" value="ECO:0007669"/>
    <property type="project" value="UniProtKB-UniRule"/>
</dbReference>